<dbReference type="InterPro" id="IPR052935">
    <property type="entry name" value="Mg2+_PAP"/>
</dbReference>
<organism evidence="2 3">
    <name type="scientific">Amnibacterium setariae</name>
    <dbReference type="NCBI Taxonomy" id="2306585"/>
    <lineage>
        <taxon>Bacteria</taxon>
        <taxon>Bacillati</taxon>
        <taxon>Actinomycetota</taxon>
        <taxon>Actinomycetes</taxon>
        <taxon>Micrococcales</taxon>
        <taxon>Microbacteriaceae</taxon>
        <taxon>Amnibacterium</taxon>
    </lineage>
</organism>
<dbReference type="Pfam" id="PF09949">
    <property type="entry name" value="APP1_cat"/>
    <property type="match status" value="1"/>
</dbReference>
<dbReference type="OrthoDB" id="9789875at2"/>
<dbReference type="EMBL" id="QXTG01000002">
    <property type="protein sequence ID" value="RIX28922.1"/>
    <property type="molecule type" value="Genomic_DNA"/>
</dbReference>
<protein>
    <submittedName>
        <fullName evidence="2">DUF2183 domain-containing protein</fullName>
    </submittedName>
</protein>
<dbReference type="PANTHER" id="PTHR28208:SF3">
    <property type="entry name" value="PHOSPHATIDATE PHOSPHATASE APP1"/>
    <property type="match status" value="1"/>
</dbReference>
<gene>
    <name evidence="2" type="ORF">D1781_12085</name>
</gene>
<dbReference type="AlphaFoldDB" id="A0A3A1TXK4"/>
<proteinExistence type="predicted"/>
<dbReference type="Proteomes" id="UP000265742">
    <property type="component" value="Unassembled WGS sequence"/>
</dbReference>
<feature type="domain" description="Phosphatidate phosphatase APP1 catalytic" evidence="1">
    <location>
        <begin position="134"/>
        <end position="285"/>
    </location>
</feature>
<comment type="caution">
    <text evidence="2">The sequence shown here is derived from an EMBL/GenBank/DDBJ whole genome shotgun (WGS) entry which is preliminary data.</text>
</comment>
<dbReference type="GO" id="GO:0008195">
    <property type="term" value="F:phosphatidate phosphatase activity"/>
    <property type="evidence" value="ECO:0007669"/>
    <property type="project" value="InterPro"/>
</dbReference>
<evidence type="ECO:0000259" key="1">
    <source>
        <dbReference type="Pfam" id="PF09949"/>
    </source>
</evidence>
<dbReference type="PANTHER" id="PTHR28208">
    <property type="entry name" value="PHOSPHATIDATE PHOSPHATASE APP1"/>
    <property type="match status" value="1"/>
</dbReference>
<name>A0A3A1TXK4_9MICO</name>
<reference evidence="3" key="1">
    <citation type="submission" date="2018-09" db="EMBL/GenBank/DDBJ databases">
        <authorList>
            <person name="Kim I."/>
        </authorList>
    </citation>
    <scope>NUCLEOTIDE SEQUENCE [LARGE SCALE GENOMIC DNA]</scope>
    <source>
        <strain evidence="3">DD4a</strain>
    </source>
</reference>
<keyword evidence="3" id="KW-1185">Reference proteome</keyword>
<dbReference type="InterPro" id="IPR019236">
    <property type="entry name" value="APP1_cat"/>
</dbReference>
<sequence>MRIDSAVREFREQRARRRGRVPLVVPYTGYGSTSWVRVLGRVLITTQLPSESPQESFRGWRSFTGIPIDGAPVRVEIGDTVHHVVADSGGVIDVRVAVELTPGWHRIVLRTEGAGAESAPVEAPVFVLDPAAPFGVVSDIDDTVMVTALPRPLLAAWNTFVLNEHARTPTPGMAVLYDRIRRTHPAAPFLYLSTGAWNVAPTLRRFLGRNLYPPGPLLLTDWGPTPDRVFRSGRAHKIEQLERLSEEFPDMRWLLIGDDGQHDEETYSGFAAEHPENVAAICIRQLSAGEAVLAGGRSKEDRREETTSVSWAYAPDGGGFAVALEEMGLL</sequence>
<evidence type="ECO:0000313" key="3">
    <source>
        <dbReference type="Proteomes" id="UP000265742"/>
    </source>
</evidence>
<accession>A0A3A1TXK4</accession>
<evidence type="ECO:0000313" key="2">
    <source>
        <dbReference type="EMBL" id="RIX28922.1"/>
    </source>
</evidence>